<name>A0A9N9PTL1_9HELO</name>
<dbReference type="InterPro" id="IPR051402">
    <property type="entry name" value="KPR-Related"/>
</dbReference>
<accession>A0A9N9PTL1</accession>
<dbReference type="FunFam" id="1.10.1040.10:FF:000017">
    <property type="entry name" value="2-dehydropantoate 2-reductase"/>
    <property type="match status" value="1"/>
</dbReference>
<dbReference type="PANTHER" id="PTHR21708:SF25">
    <property type="entry name" value="PROTEIN PAM1-RELATED"/>
    <property type="match status" value="1"/>
</dbReference>
<protein>
    <recommendedName>
        <fullName evidence="6">2-dehydropantoate 2-reductase</fullName>
    </recommendedName>
</protein>
<dbReference type="Pfam" id="PF08546">
    <property type="entry name" value="ApbA_C"/>
    <property type="match status" value="1"/>
</dbReference>
<feature type="compositionally biased region" description="Polar residues" evidence="1">
    <location>
        <begin position="416"/>
        <end position="432"/>
    </location>
</feature>
<organism evidence="4 5">
    <name type="scientific">Hymenoscyphus fraxineus</name>
    <dbReference type="NCBI Taxonomy" id="746836"/>
    <lineage>
        <taxon>Eukaryota</taxon>
        <taxon>Fungi</taxon>
        <taxon>Dikarya</taxon>
        <taxon>Ascomycota</taxon>
        <taxon>Pezizomycotina</taxon>
        <taxon>Leotiomycetes</taxon>
        <taxon>Helotiales</taxon>
        <taxon>Helotiaceae</taxon>
        <taxon>Hymenoscyphus</taxon>
    </lineage>
</organism>
<keyword evidence="5" id="KW-1185">Reference proteome</keyword>
<feature type="compositionally biased region" description="Polar residues" evidence="1">
    <location>
        <begin position="724"/>
        <end position="734"/>
    </location>
</feature>
<comment type="caution">
    <text evidence="4">The sequence shown here is derived from an EMBL/GenBank/DDBJ whole genome shotgun (WGS) entry which is preliminary data.</text>
</comment>
<evidence type="ECO:0000313" key="4">
    <source>
        <dbReference type="EMBL" id="CAG8953617.1"/>
    </source>
</evidence>
<evidence type="ECO:0000259" key="2">
    <source>
        <dbReference type="Pfam" id="PF02558"/>
    </source>
</evidence>
<feature type="compositionally biased region" description="Low complexity" evidence="1">
    <location>
        <begin position="756"/>
        <end position="768"/>
    </location>
</feature>
<dbReference type="FunFam" id="3.40.50.720:FF:000424">
    <property type="entry name" value="Meiotically up-regulated gene 72 protein"/>
    <property type="match status" value="1"/>
</dbReference>
<evidence type="ECO:0000259" key="3">
    <source>
        <dbReference type="Pfam" id="PF08546"/>
    </source>
</evidence>
<feature type="compositionally biased region" description="Basic residues" evidence="1">
    <location>
        <begin position="374"/>
        <end position="384"/>
    </location>
</feature>
<gene>
    <name evidence="4" type="ORF">HYFRA_00010076</name>
</gene>
<dbReference type="OrthoDB" id="5302359at2759"/>
<feature type="region of interest" description="Disordered" evidence="1">
    <location>
        <begin position="650"/>
        <end position="792"/>
    </location>
</feature>
<evidence type="ECO:0000313" key="5">
    <source>
        <dbReference type="Proteomes" id="UP000696280"/>
    </source>
</evidence>
<dbReference type="InterPro" id="IPR013332">
    <property type="entry name" value="KPR_N"/>
</dbReference>
<proteinExistence type="predicted"/>
<dbReference type="Proteomes" id="UP000696280">
    <property type="component" value="Unassembled WGS sequence"/>
</dbReference>
<dbReference type="EMBL" id="CAJVRL010000051">
    <property type="protein sequence ID" value="CAG8953617.1"/>
    <property type="molecule type" value="Genomic_DNA"/>
</dbReference>
<evidence type="ECO:0000256" key="1">
    <source>
        <dbReference type="SAM" id="MobiDB-lite"/>
    </source>
</evidence>
<feature type="compositionally biased region" description="Low complexity" evidence="1">
    <location>
        <begin position="338"/>
        <end position="348"/>
    </location>
</feature>
<feature type="compositionally biased region" description="Acidic residues" evidence="1">
    <location>
        <begin position="534"/>
        <end position="544"/>
    </location>
</feature>
<sequence length="792" mass="84332">MAPSPPRLRILSVGGNAVSAFLSWRLQATNACDVTLVWKSGFDAVYQYGISFKSSSFGNERFKPRHVVRAPEDAAGSKEGAFDYVLLCVKALPDVYDLAAVIESVVTPQHTCILVNTTHTLGVEAHLESRFPSNVVLSLVSGAEITQLGASEFEHKGSTEIWVGPANKNPAMPGTIQNDMADALAMTLSSGQVDCHVSPNIRQQQYERMIGPIAFHPLSVIFETPSHSALLEKVGVKALVSDVFDELVALAKAQQCTFPADFKDKVMAEMLKPTEANSIMYQDFAAKRPMEVETYLGSPIKLAQTASIRVPRIETLYAILHNVNIINQQRKDAPLPVPASVPASLASPTMAPPQRLSSAPPPRPMNGAPNGNHHPPHGPPRGRGRGPPMGGPPPGMRRGPPPMNGGPNGYPPRPMTNGNNNGFPAPRNQSRRGSLEANDLEEFSHLVLYDDIPESGESNYGGETGGQPGGEIALRERELMLRQRELALREQEMRMRRGGGGGGGPRGPHRGPPTPSIRNGGHGGNSGNGGNGGFDDDDDDDYFDPADAPPLPQIDPDNFDMMSVTSRRNRKAPSAQQIRKNPEFGDVPTPRGRGGFMRPGMPRNNRSSARIASAGIPGLHDNLMDDPLMGYSSNRYGIVDRAQIGMESRSNSLTAARLDELQHGGASPGPGHRPRRASQSPGHPFNPAMGRGGGRPSPPNGYGNGRPSPPGNMRQPVPRHPPGQGNSVAPQQVEQYAGVSALHPPKGPNNVRSLTGSASASAGSGDSANIDSEPSAHSSQSSLGPRPTIGVR</sequence>
<dbReference type="Gene3D" id="1.10.1040.10">
    <property type="entry name" value="N-(1-d-carboxylethyl)-l-norvaline Dehydrogenase, domain 2"/>
    <property type="match status" value="1"/>
</dbReference>
<feature type="compositionally biased region" description="Pro residues" evidence="1">
    <location>
        <begin position="389"/>
        <end position="414"/>
    </location>
</feature>
<dbReference type="AlphaFoldDB" id="A0A9N9PTL1"/>
<reference evidence="4" key="1">
    <citation type="submission" date="2021-07" db="EMBL/GenBank/DDBJ databases">
        <authorList>
            <person name="Durling M."/>
        </authorList>
    </citation>
    <scope>NUCLEOTIDE SEQUENCE</scope>
</reference>
<evidence type="ECO:0008006" key="6">
    <source>
        <dbReference type="Google" id="ProtNLM"/>
    </source>
</evidence>
<dbReference type="InterPro" id="IPR008927">
    <property type="entry name" value="6-PGluconate_DH-like_C_sf"/>
</dbReference>
<feature type="domain" description="Ketopantoate reductase C-terminal" evidence="3">
    <location>
        <begin position="200"/>
        <end position="323"/>
    </location>
</feature>
<feature type="compositionally biased region" description="Basic and acidic residues" evidence="1">
    <location>
        <begin position="473"/>
        <end position="495"/>
    </location>
</feature>
<dbReference type="GO" id="GO:0005737">
    <property type="term" value="C:cytoplasm"/>
    <property type="evidence" value="ECO:0007669"/>
    <property type="project" value="TreeGrafter"/>
</dbReference>
<dbReference type="InterPro" id="IPR013328">
    <property type="entry name" value="6PGD_dom2"/>
</dbReference>
<dbReference type="Pfam" id="PF02558">
    <property type="entry name" value="ApbA"/>
    <property type="match status" value="1"/>
</dbReference>
<dbReference type="PANTHER" id="PTHR21708">
    <property type="entry name" value="PROBABLE 2-DEHYDROPANTOATE 2-REDUCTASE"/>
    <property type="match status" value="1"/>
</dbReference>
<feature type="region of interest" description="Disordered" evidence="1">
    <location>
        <begin position="337"/>
        <end position="608"/>
    </location>
</feature>
<feature type="compositionally biased region" description="Polar residues" evidence="1">
    <location>
        <begin position="769"/>
        <end position="783"/>
    </location>
</feature>
<dbReference type="Gene3D" id="3.40.50.720">
    <property type="entry name" value="NAD(P)-binding Rossmann-like Domain"/>
    <property type="match status" value="1"/>
</dbReference>
<dbReference type="SUPFAM" id="SSF48179">
    <property type="entry name" value="6-phosphogluconate dehydrogenase C-terminal domain-like"/>
    <property type="match status" value="1"/>
</dbReference>
<feature type="compositionally biased region" description="Gly residues" evidence="1">
    <location>
        <begin position="520"/>
        <end position="533"/>
    </location>
</feature>
<dbReference type="InterPro" id="IPR013752">
    <property type="entry name" value="KPA_reductase"/>
</dbReference>
<feature type="domain" description="Ketopantoate reductase N-terminal" evidence="2">
    <location>
        <begin position="10"/>
        <end position="167"/>
    </location>
</feature>